<feature type="compositionally biased region" description="Low complexity" evidence="1">
    <location>
        <begin position="54"/>
        <end position="64"/>
    </location>
</feature>
<evidence type="ECO:0000313" key="3">
    <source>
        <dbReference type="Proteomes" id="UP000735302"/>
    </source>
</evidence>
<dbReference type="GO" id="GO:0003677">
    <property type="term" value="F:DNA binding"/>
    <property type="evidence" value="ECO:0007669"/>
    <property type="project" value="InterPro"/>
</dbReference>
<feature type="compositionally biased region" description="Polar residues" evidence="1">
    <location>
        <begin position="396"/>
        <end position="406"/>
    </location>
</feature>
<feature type="compositionally biased region" description="Basic residues" evidence="1">
    <location>
        <begin position="105"/>
        <end position="120"/>
    </location>
</feature>
<feature type="compositionally biased region" description="Low complexity" evidence="1">
    <location>
        <begin position="753"/>
        <end position="800"/>
    </location>
</feature>
<feature type="compositionally biased region" description="Basic and acidic residues" evidence="1">
    <location>
        <begin position="175"/>
        <end position="186"/>
    </location>
</feature>
<keyword evidence="3" id="KW-1185">Reference proteome</keyword>
<feature type="compositionally biased region" description="Basic and acidic residues" evidence="1">
    <location>
        <begin position="250"/>
        <end position="260"/>
    </location>
</feature>
<feature type="compositionally biased region" description="Basic residues" evidence="1">
    <location>
        <begin position="136"/>
        <end position="148"/>
    </location>
</feature>
<feature type="compositionally biased region" description="Low complexity" evidence="1">
    <location>
        <begin position="684"/>
        <end position="708"/>
    </location>
</feature>
<sequence length="1231" mass="133643">MTWGDPSAKRSCRGVSSHSTPNNKCPYEFEVEEEAKMLPPPPLLRPLRIEKSPTRLSLGSSPLSPISPSPFRPSNDSPVKTPEKKSPKKDSLSADKGELVVVNGRGRRKIRQKRKIGRPFKNREPSQDDSISPPRQVKRKKPGRKPGRPAKEKSDNQPPRKLGRPLKRKPGRPKKIVENETEDNKSKPGLGKVKPQKVPGRRPGRPRKNAPKIVPEKKDKDSDESHKESGDDEKGTKIDITEKNDEDGTEIPKEDKDLPSSERAISISPAPKKSKAAEDKGDSSSSNESSDSSNSDSSDSDDDDNDDDDDEEEEDDNDGDNDDSEEEEKSKADVGIPKETPHNYVPELKTKVRRLSASSSDDSDVLPRKSDVSSSKRDDNSLLKKSDDDSGDNRKQGNTTSTTKMFSDSDSDSDEDLKRLGEDEKEETSNGKEDGIGLPSEPIEEDEDEDNIASQNLAVLVKEYDAEVKKPTESADPELPASVHSDGAQESASYGTVDELSDNFSDPPTPADPQIPSSPPPAPAPVRVNSDDDEMPSPTRSMGRGPTPTPPHLTQPEQSMEHKSADPMLSSPSHHQQVQHQQLSSQINNGQHQQLMLSPGNSGNQSKPSMPVIVPPSPIMVSASPEVKQHPLTPSNQQMPTPSSVKSHEDVSYQSVGSNQGQQPLPSPAAAQLTSPGHLTSPGQYQHTSPAQQQQQPQQMTSPSHHQQLTSPGQHYQPLTSPGQQQPLTSPVHLHSPAQMIGQHQQQQEKHLSPMASSPSMPQQQHQQKNLTAQAAAIAQARSSGKAQSSRSQGRSRSASVTSQSRGIPPSFHQTPTGPPPLSGINTLQHQSYEMSVSLGGLGSPASISSGSGSSDMPSDSSQQQHSMSNLNYDCAQNTQYCNNNLQVRNSFMDTVNISSLQAQQQGQPSYISPITTSLVPPPRGSPLSTYSPSMLPPPSQAHQSQHQRQQQQQHQRQQHQQSPSAQQTLHQQPQNSPRLVHTSTSLPTVVQQAMLQGGSMGLYQPGQQPNSCDLLKLQQLTNRIQDLPPESLQQMTPPQNMTPPPSTSAINMTPPPSMTMMRPIVTTPIPGTLPGSIPPHLALMGQPTAPPFKRQRSSSSASSRKTASVPPPPISNSSNNPHVTLNPGNMGGLSPNVTIQPGTSGAAGMFPRYLNYRLPQGMIQPSYITNSHGFLQPQQIPMQMQMMNMHPGGPAAQQAAAFQQQVQQGQPGNASVYTPYYINANNVMRR</sequence>
<dbReference type="AlphaFoldDB" id="A0AAV3YH54"/>
<feature type="compositionally biased region" description="Basic and acidic residues" evidence="1">
    <location>
        <begin position="416"/>
        <end position="435"/>
    </location>
</feature>
<feature type="compositionally biased region" description="Polar residues" evidence="1">
    <location>
        <begin position="672"/>
        <end position="683"/>
    </location>
</feature>
<feature type="region of interest" description="Disordered" evidence="1">
    <location>
        <begin position="907"/>
        <end position="981"/>
    </location>
</feature>
<feature type="compositionally biased region" description="Low complexity" evidence="1">
    <location>
        <begin position="283"/>
        <end position="297"/>
    </location>
</feature>
<name>A0AAV3YH54_9GAST</name>
<feature type="compositionally biased region" description="Basic residues" evidence="1">
    <location>
        <begin position="199"/>
        <end position="210"/>
    </location>
</feature>
<feature type="compositionally biased region" description="Polar residues" evidence="1">
    <location>
        <begin position="709"/>
        <end position="729"/>
    </location>
</feature>
<protein>
    <submittedName>
        <fullName evidence="2">Histone acetyltransferase</fullName>
    </submittedName>
</protein>
<evidence type="ECO:0000256" key="1">
    <source>
        <dbReference type="SAM" id="MobiDB-lite"/>
    </source>
</evidence>
<feature type="compositionally biased region" description="Basic and acidic residues" evidence="1">
    <location>
        <begin position="365"/>
        <end position="395"/>
    </location>
</feature>
<feature type="compositionally biased region" description="Basic residues" evidence="1">
    <location>
        <begin position="161"/>
        <end position="174"/>
    </location>
</feature>
<feature type="compositionally biased region" description="Acidic residues" evidence="1">
    <location>
        <begin position="298"/>
        <end position="327"/>
    </location>
</feature>
<feature type="compositionally biased region" description="Low complexity" evidence="1">
    <location>
        <begin position="1098"/>
        <end position="1109"/>
    </location>
</feature>
<proteinExistence type="predicted"/>
<feature type="compositionally biased region" description="Polar residues" evidence="1">
    <location>
        <begin position="801"/>
        <end position="816"/>
    </location>
</feature>
<feature type="compositionally biased region" description="Basic and acidic residues" evidence="1">
    <location>
        <begin position="214"/>
        <end position="243"/>
    </location>
</feature>
<feature type="compositionally biased region" description="Polar residues" evidence="1">
    <location>
        <begin position="632"/>
        <end position="645"/>
    </location>
</feature>
<feature type="region of interest" description="Disordered" evidence="1">
    <location>
        <begin position="1"/>
        <end position="25"/>
    </location>
</feature>
<gene>
    <name evidence="2" type="ORF">PoB_000857000</name>
</gene>
<feature type="compositionally biased region" description="Polar residues" evidence="1">
    <location>
        <begin position="587"/>
        <end position="607"/>
    </location>
</feature>
<feature type="compositionally biased region" description="Polar residues" evidence="1">
    <location>
        <begin position="652"/>
        <end position="664"/>
    </location>
</feature>
<feature type="compositionally biased region" description="Low complexity" evidence="1">
    <location>
        <begin position="941"/>
        <end position="968"/>
    </location>
</feature>
<feature type="compositionally biased region" description="Polar residues" evidence="1">
    <location>
        <begin position="969"/>
        <end position="981"/>
    </location>
</feature>
<dbReference type="Proteomes" id="UP000735302">
    <property type="component" value="Unassembled WGS sequence"/>
</dbReference>
<dbReference type="InterPro" id="IPR017956">
    <property type="entry name" value="AT_hook_DNA-bd_motif"/>
</dbReference>
<feature type="compositionally biased region" description="Low complexity" evidence="1">
    <location>
        <begin position="570"/>
        <end position="586"/>
    </location>
</feature>
<organism evidence="2 3">
    <name type="scientific">Plakobranchus ocellatus</name>
    <dbReference type="NCBI Taxonomy" id="259542"/>
    <lineage>
        <taxon>Eukaryota</taxon>
        <taxon>Metazoa</taxon>
        <taxon>Spiralia</taxon>
        <taxon>Lophotrochozoa</taxon>
        <taxon>Mollusca</taxon>
        <taxon>Gastropoda</taxon>
        <taxon>Heterobranchia</taxon>
        <taxon>Euthyneura</taxon>
        <taxon>Panpulmonata</taxon>
        <taxon>Sacoglossa</taxon>
        <taxon>Placobranchoidea</taxon>
        <taxon>Plakobranchidae</taxon>
        <taxon>Plakobranchus</taxon>
    </lineage>
</organism>
<dbReference type="EMBL" id="BLXT01000975">
    <property type="protein sequence ID" value="GFN82064.1"/>
    <property type="molecule type" value="Genomic_DNA"/>
</dbReference>
<accession>A0AAV3YH54</accession>
<feature type="compositionally biased region" description="Polar residues" evidence="1">
    <location>
        <begin position="907"/>
        <end position="919"/>
    </location>
</feature>
<feature type="region of interest" description="Disordered" evidence="1">
    <location>
        <begin position="1072"/>
        <end position="1137"/>
    </location>
</feature>
<feature type="compositionally biased region" description="Pro residues" evidence="1">
    <location>
        <begin position="507"/>
        <end position="524"/>
    </location>
</feature>
<feature type="region of interest" description="Disordered" evidence="1">
    <location>
        <begin position="38"/>
        <end position="826"/>
    </location>
</feature>
<feature type="compositionally biased region" description="Acidic residues" evidence="1">
    <location>
        <begin position="442"/>
        <end position="451"/>
    </location>
</feature>
<dbReference type="SMART" id="SM00384">
    <property type="entry name" value="AT_hook"/>
    <property type="match status" value="4"/>
</dbReference>
<evidence type="ECO:0000313" key="2">
    <source>
        <dbReference type="EMBL" id="GFN82064.1"/>
    </source>
</evidence>
<comment type="caution">
    <text evidence="2">The sequence shown here is derived from an EMBL/GenBank/DDBJ whole genome shotgun (WGS) entry which is preliminary data.</text>
</comment>
<feature type="compositionally biased region" description="Basic and acidic residues" evidence="1">
    <location>
        <begin position="81"/>
        <end position="98"/>
    </location>
</feature>
<reference evidence="2 3" key="1">
    <citation type="journal article" date="2021" name="Elife">
        <title>Chloroplast acquisition without the gene transfer in kleptoplastic sea slugs, Plakobranchus ocellatus.</title>
        <authorList>
            <person name="Maeda T."/>
            <person name="Takahashi S."/>
            <person name="Yoshida T."/>
            <person name="Shimamura S."/>
            <person name="Takaki Y."/>
            <person name="Nagai Y."/>
            <person name="Toyoda A."/>
            <person name="Suzuki Y."/>
            <person name="Arimoto A."/>
            <person name="Ishii H."/>
            <person name="Satoh N."/>
            <person name="Nishiyama T."/>
            <person name="Hasebe M."/>
            <person name="Maruyama T."/>
            <person name="Minagawa J."/>
            <person name="Obokata J."/>
            <person name="Shigenobu S."/>
        </authorList>
    </citation>
    <scope>NUCLEOTIDE SEQUENCE [LARGE SCALE GENOMIC DNA]</scope>
</reference>
<feature type="compositionally biased region" description="Basic and acidic residues" evidence="1">
    <location>
        <begin position="462"/>
        <end position="473"/>
    </location>
</feature>
<feature type="compositionally biased region" description="Polar residues" evidence="1">
    <location>
        <begin position="14"/>
        <end position="23"/>
    </location>
</feature>
<feature type="compositionally biased region" description="Low complexity" evidence="1">
    <location>
        <begin position="844"/>
        <end position="868"/>
    </location>
</feature>
<feature type="region of interest" description="Disordered" evidence="1">
    <location>
        <begin position="838"/>
        <end position="868"/>
    </location>
</feature>